<dbReference type="Pfam" id="PF04012">
    <property type="entry name" value="PspA_IM30"/>
    <property type="match status" value="1"/>
</dbReference>
<accession>A0A5C4T2X0</accession>
<sequence length="225" mass="24803">MGILSRFRDIMASNVNALLDKAEDPEKTIDDFMRSLNADLGKVKAETASVLADERRAQRALEECKAEIGKLQRYAEKSVEAGNDEEARKFLEKKAPLAEKASQLQASYDLASSNAANMKQMQDKLASDIGQLEERRTRLKERMAAAKAQQRLNAIGSPLGGGIDSVFKAAEEKVNSSYDEAMAIAELRAGTKEDLDKLFAQEEKGSGSNAEDELTAIKEKMRKKE</sequence>
<gene>
    <name evidence="4" type="ORF">FE784_27080</name>
</gene>
<feature type="coiled-coil region" evidence="2">
    <location>
        <begin position="115"/>
        <end position="149"/>
    </location>
</feature>
<dbReference type="PANTHER" id="PTHR31088:SF6">
    <property type="entry name" value="PHAGE SHOCK PROTEIN A"/>
    <property type="match status" value="1"/>
</dbReference>
<dbReference type="AlphaFoldDB" id="A0A5C4T2X0"/>
<evidence type="ECO:0000313" key="5">
    <source>
        <dbReference type="Proteomes" id="UP000307943"/>
    </source>
</evidence>
<organism evidence="4 5">
    <name type="scientific">Paenibacillus hemerocallicola</name>
    <dbReference type="NCBI Taxonomy" id="1172614"/>
    <lineage>
        <taxon>Bacteria</taxon>
        <taxon>Bacillati</taxon>
        <taxon>Bacillota</taxon>
        <taxon>Bacilli</taxon>
        <taxon>Bacillales</taxon>
        <taxon>Paenibacillaceae</taxon>
        <taxon>Paenibacillus</taxon>
    </lineage>
</organism>
<dbReference type="Proteomes" id="UP000307943">
    <property type="component" value="Unassembled WGS sequence"/>
</dbReference>
<dbReference type="InterPro" id="IPR007157">
    <property type="entry name" value="PspA_VIPP1"/>
</dbReference>
<comment type="caution">
    <text evidence="4">The sequence shown here is derived from an EMBL/GenBank/DDBJ whole genome shotgun (WGS) entry which is preliminary data.</text>
</comment>
<comment type="similarity">
    <text evidence="1">Belongs to the PspA/Vipp/IM30 family.</text>
</comment>
<dbReference type="EMBL" id="VDCQ01000048">
    <property type="protein sequence ID" value="TNJ63080.1"/>
    <property type="molecule type" value="Genomic_DNA"/>
</dbReference>
<feature type="region of interest" description="Disordered" evidence="3">
    <location>
        <begin position="201"/>
        <end position="225"/>
    </location>
</feature>
<name>A0A5C4T2X0_9BACL</name>
<reference evidence="4 5" key="1">
    <citation type="submission" date="2019-05" db="EMBL/GenBank/DDBJ databases">
        <title>We sequenced the genome of Paenibacillus hemerocallicola KCTC 33185 for further insight into its adaptation and study the phylogeny of Paenibacillus.</title>
        <authorList>
            <person name="Narsing Rao M.P."/>
        </authorList>
    </citation>
    <scope>NUCLEOTIDE SEQUENCE [LARGE SCALE GENOMIC DNA]</scope>
    <source>
        <strain evidence="4 5">KCTC 33185</strain>
    </source>
</reference>
<dbReference type="PANTHER" id="PTHR31088">
    <property type="entry name" value="MEMBRANE-ASSOCIATED PROTEIN VIPP1, CHLOROPLASTIC"/>
    <property type="match status" value="1"/>
</dbReference>
<dbReference type="OrthoDB" id="9779630at2"/>
<dbReference type="RefSeq" id="WP_139605386.1">
    <property type="nucleotide sequence ID" value="NZ_VDCQ01000048.1"/>
</dbReference>
<evidence type="ECO:0000256" key="1">
    <source>
        <dbReference type="ARBA" id="ARBA00043985"/>
    </source>
</evidence>
<evidence type="ECO:0000256" key="2">
    <source>
        <dbReference type="SAM" id="Coils"/>
    </source>
</evidence>
<keyword evidence="2" id="KW-0175">Coiled coil</keyword>
<evidence type="ECO:0000313" key="4">
    <source>
        <dbReference type="EMBL" id="TNJ63080.1"/>
    </source>
</evidence>
<keyword evidence="5" id="KW-1185">Reference proteome</keyword>
<proteinExistence type="inferred from homology"/>
<evidence type="ECO:0000256" key="3">
    <source>
        <dbReference type="SAM" id="MobiDB-lite"/>
    </source>
</evidence>
<protein>
    <submittedName>
        <fullName evidence="4">PspA/IM30 family protein</fullName>
    </submittedName>
</protein>